<evidence type="ECO:0000256" key="1">
    <source>
        <dbReference type="ARBA" id="ARBA00004635"/>
    </source>
</evidence>
<dbReference type="NCBIfam" id="TIGR00363">
    <property type="entry name" value="MetQ/NlpA family lipoprotein"/>
    <property type="match status" value="1"/>
</dbReference>
<dbReference type="PANTHER" id="PTHR30429">
    <property type="entry name" value="D-METHIONINE-BINDING LIPOPROTEIN METQ"/>
    <property type="match status" value="1"/>
</dbReference>
<evidence type="ECO:0000313" key="9">
    <source>
        <dbReference type="EMBL" id="SMA50578.1"/>
    </source>
</evidence>
<protein>
    <recommendedName>
        <fullName evidence="6">Lipoprotein</fullName>
    </recommendedName>
</protein>
<evidence type="ECO:0000256" key="6">
    <source>
        <dbReference type="PIRNR" id="PIRNR002854"/>
    </source>
</evidence>
<evidence type="ECO:0000256" key="2">
    <source>
        <dbReference type="ARBA" id="ARBA00022729"/>
    </source>
</evidence>
<dbReference type="Gene3D" id="3.40.190.10">
    <property type="entry name" value="Periplasmic binding protein-like II"/>
    <property type="match status" value="2"/>
</dbReference>
<keyword evidence="2 8" id="KW-0732">Signal</keyword>
<dbReference type="Pfam" id="PF03180">
    <property type="entry name" value="Lipoprotein_9"/>
    <property type="match status" value="1"/>
</dbReference>
<dbReference type="InterPro" id="IPR004872">
    <property type="entry name" value="Lipoprotein_NlpA"/>
</dbReference>
<dbReference type="PANTHER" id="PTHR30429:SF1">
    <property type="entry name" value="D-METHIONINE-BINDING LIPOPROTEIN METQ-RELATED"/>
    <property type="match status" value="1"/>
</dbReference>
<evidence type="ECO:0000256" key="5">
    <source>
        <dbReference type="ARBA" id="ARBA00023288"/>
    </source>
</evidence>
<evidence type="ECO:0000256" key="4">
    <source>
        <dbReference type="ARBA" id="ARBA00023139"/>
    </source>
</evidence>
<comment type="similarity">
    <text evidence="6">Belongs to the nlpA lipoprotein family.</text>
</comment>
<reference evidence="9 10" key="1">
    <citation type="submission" date="2017-03" db="EMBL/GenBank/DDBJ databases">
        <authorList>
            <person name="Afonso C.L."/>
            <person name="Miller P.J."/>
            <person name="Scott M.A."/>
            <person name="Spackman E."/>
            <person name="Goraichik I."/>
            <person name="Dimitrov K.M."/>
            <person name="Suarez D.L."/>
            <person name="Swayne D.E."/>
        </authorList>
    </citation>
    <scope>NUCLEOTIDE SEQUENCE [LARGE SCALE GENOMIC DNA]</scope>
    <source>
        <strain evidence="9">SB41UT1</strain>
    </source>
</reference>
<proteinExistence type="inferred from homology"/>
<feature type="signal peptide" evidence="8">
    <location>
        <begin position="1"/>
        <end position="23"/>
    </location>
</feature>
<dbReference type="EMBL" id="FWPT01000013">
    <property type="protein sequence ID" value="SMA50578.1"/>
    <property type="molecule type" value="Genomic_DNA"/>
</dbReference>
<keyword evidence="3" id="KW-0472">Membrane</keyword>
<organism evidence="9 10">
    <name type="scientific">Parendozoicomonas haliclonae</name>
    <dbReference type="NCBI Taxonomy" id="1960125"/>
    <lineage>
        <taxon>Bacteria</taxon>
        <taxon>Pseudomonadati</taxon>
        <taxon>Pseudomonadota</taxon>
        <taxon>Gammaproteobacteria</taxon>
        <taxon>Oceanospirillales</taxon>
        <taxon>Endozoicomonadaceae</taxon>
        <taxon>Parendozoicomonas</taxon>
    </lineage>
</organism>
<evidence type="ECO:0000256" key="3">
    <source>
        <dbReference type="ARBA" id="ARBA00023136"/>
    </source>
</evidence>
<dbReference type="AlphaFoldDB" id="A0A1X7AR58"/>
<dbReference type="GO" id="GO:0016020">
    <property type="term" value="C:membrane"/>
    <property type="evidence" value="ECO:0007669"/>
    <property type="project" value="UniProtKB-SubCell"/>
</dbReference>
<keyword evidence="4" id="KW-0564">Palmitate</keyword>
<evidence type="ECO:0000313" key="10">
    <source>
        <dbReference type="Proteomes" id="UP000196573"/>
    </source>
</evidence>
<name>A0A1X7AR58_9GAMM</name>
<feature type="lipid moiety-binding region" description="S-diacylglycerol cysteine" evidence="7">
    <location>
        <position position="25"/>
    </location>
</feature>
<sequence length="277" mass="29395">MGPVAGLKKWIGAALAASALVLAGCGSSEEAASAKVEPTGPLKVGVISGPETDVMKAAVAKAKADNGLEIELVEFQDYITPNVALSDGSIDVNAFQHKPYLDSMINDRGFQLAAVGNTFVYPIAAFSDKLDSLENLKDGAKIAIPNDPSNEGRTLILLHNTGLIKLDDAGNLEATPQNIVENPKDLEFIELDAAQLPRSLPDVDLAFVNNTYAVPAGLTLDKALLVEDKQSPYVNLIVARVDNKDDPRIAQLVAAYQSETVEQTARDLFKGGAVKGW</sequence>
<evidence type="ECO:0000256" key="8">
    <source>
        <dbReference type="SAM" id="SignalP"/>
    </source>
</evidence>
<dbReference type="SUPFAM" id="SSF53850">
    <property type="entry name" value="Periplasmic binding protein-like II"/>
    <property type="match status" value="1"/>
</dbReference>
<dbReference type="CDD" id="cd13598">
    <property type="entry name" value="PBP2_lipoprotein_IlpA_like"/>
    <property type="match status" value="1"/>
</dbReference>
<comment type="subcellular location">
    <subcellularLocation>
        <location evidence="1">Membrane</location>
        <topology evidence="1">Lipid-anchor</topology>
    </subcellularLocation>
</comment>
<dbReference type="OrthoDB" id="9812878at2"/>
<dbReference type="Proteomes" id="UP000196573">
    <property type="component" value="Unassembled WGS sequence"/>
</dbReference>
<keyword evidence="5 6" id="KW-0449">Lipoprotein</keyword>
<feature type="chain" id="PRO_5012801346" description="Lipoprotein" evidence="8">
    <location>
        <begin position="24"/>
        <end position="277"/>
    </location>
</feature>
<evidence type="ECO:0000256" key="7">
    <source>
        <dbReference type="PIRSR" id="PIRSR002854-1"/>
    </source>
</evidence>
<accession>A0A1X7AR58</accession>
<dbReference type="PIRSF" id="PIRSF002854">
    <property type="entry name" value="MetQ"/>
    <property type="match status" value="1"/>
</dbReference>
<dbReference type="RefSeq" id="WP_087113008.1">
    <property type="nucleotide sequence ID" value="NZ_CBCSCN010000024.1"/>
</dbReference>
<gene>
    <name evidence="9" type="primary">metQ</name>
    <name evidence="9" type="ORF">EHSB41UT_04395</name>
</gene>
<keyword evidence="10" id="KW-1185">Reference proteome</keyword>